<evidence type="ECO:0000313" key="16">
    <source>
        <dbReference type="Proteomes" id="UP000327013"/>
    </source>
</evidence>
<dbReference type="Pfam" id="PF03254">
    <property type="entry name" value="XG_FTase"/>
    <property type="match status" value="1"/>
</dbReference>
<proteinExistence type="inferred from homology"/>
<dbReference type="PANTHER" id="PTHR31889">
    <property type="entry name" value="FUCOSYLTRANSFERASE 2-RELATED"/>
    <property type="match status" value="1"/>
</dbReference>
<keyword evidence="6" id="KW-0735">Signal-anchor</keyword>
<dbReference type="EC" id="2.4.1.-" evidence="12"/>
<dbReference type="InterPro" id="IPR004938">
    <property type="entry name" value="XG_FTase"/>
</dbReference>
<evidence type="ECO:0000256" key="5">
    <source>
        <dbReference type="ARBA" id="ARBA00022692"/>
    </source>
</evidence>
<comment type="function">
    <text evidence="12">May be involved in cell wall biosynthesis.</text>
</comment>
<feature type="region of interest" description="Disordered" evidence="13">
    <location>
        <begin position="83"/>
        <end position="110"/>
    </location>
</feature>
<evidence type="ECO:0000256" key="6">
    <source>
        <dbReference type="ARBA" id="ARBA00022968"/>
    </source>
</evidence>
<evidence type="ECO:0000256" key="8">
    <source>
        <dbReference type="ARBA" id="ARBA00023034"/>
    </source>
</evidence>
<dbReference type="GO" id="GO:0071555">
    <property type="term" value="P:cell wall organization"/>
    <property type="evidence" value="ECO:0007669"/>
    <property type="project" value="UniProtKB-UniRule"/>
</dbReference>
<reference evidence="15 16" key="1">
    <citation type="submission" date="2019-06" db="EMBL/GenBank/DDBJ databases">
        <title>A chromosomal-level reference genome of Carpinus fangiana (Coryloideae, Betulaceae).</title>
        <authorList>
            <person name="Yang X."/>
            <person name="Wang Z."/>
            <person name="Zhang L."/>
            <person name="Hao G."/>
            <person name="Liu J."/>
            <person name="Yang Y."/>
        </authorList>
    </citation>
    <scope>NUCLEOTIDE SEQUENCE [LARGE SCALE GENOMIC DNA]</scope>
    <source>
        <strain evidence="15">Cfa_2016G</strain>
        <tissue evidence="15">Leaf</tissue>
    </source>
</reference>
<sequence length="649" mass="73842">MAAGSYDAMILLFVMKVILSEEIEVRSSQSNTATRLIKLLFCRNTPAIDPNGRRSGYPFGPNGTSAGSWQYPDERFANMKRVKKTPDDDDDDLASLPDSDTHTVLVDPDRKLGSNPMRLMGIIVVCLMVVSVLFSVSVVLSDLPSDSIWELSEKRVLEVEPRQGSEDGVSQSTEVPKDKLLGGLLSAGFDEGSCLSRYQSVKYRKEVSHKPSSYLISRLRRYEALHKQCGPYTESYNKTLEQLKSGHYTGPSECNYVVWVSFSGLGNRILSLASSFLYALLTNRVLLVDPGVDVADLLCEPFPEVSWFLPPDFPLKNQFNQFNQESPECYGKMLKNITITNSNRLTPPSVYLHLVHDYNDHDKLFFCDEEQTFLQKVPWLIVKTDNYFIPSLFLIPSFEQELSKLFPKKDTVFHFMGRYLFHPTNQVWGLITRYYESYLAKADERIGIQIRVFDTGTGPFQHVLDQILACTVKENLLPEINREQHIIGPSGTQKSKAVLMTSLSSGYFEKVREMYWEYPTVTGEVVGIYQPSHEEYQQTEKQMHNRKAWTEMYLLSLTDVLVTSSWSTFGYVAQGLGGLKPWILYKPENRTTPNPPCRRAMSMEPCFHAPPFYDCKAKIGVDTGALVPHVRHCEDMSWGLKLVDHHDEL</sequence>
<organism evidence="15 16">
    <name type="scientific">Carpinus fangiana</name>
    <dbReference type="NCBI Taxonomy" id="176857"/>
    <lineage>
        <taxon>Eukaryota</taxon>
        <taxon>Viridiplantae</taxon>
        <taxon>Streptophyta</taxon>
        <taxon>Embryophyta</taxon>
        <taxon>Tracheophyta</taxon>
        <taxon>Spermatophyta</taxon>
        <taxon>Magnoliopsida</taxon>
        <taxon>eudicotyledons</taxon>
        <taxon>Gunneridae</taxon>
        <taxon>Pentapetalae</taxon>
        <taxon>rosids</taxon>
        <taxon>fabids</taxon>
        <taxon>Fagales</taxon>
        <taxon>Betulaceae</taxon>
        <taxon>Carpinus</taxon>
    </lineage>
</organism>
<keyword evidence="9 12" id="KW-0472">Membrane</keyword>
<keyword evidence="8 12" id="KW-0333">Golgi apparatus</keyword>
<keyword evidence="3 12" id="KW-0328">Glycosyltransferase</keyword>
<evidence type="ECO:0000256" key="2">
    <source>
        <dbReference type="ARBA" id="ARBA00010481"/>
    </source>
</evidence>
<dbReference type="Gene3D" id="3.40.50.11340">
    <property type="match status" value="1"/>
</dbReference>
<keyword evidence="7 12" id="KW-1133">Transmembrane helix</keyword>
<evidence type="ECO:0000256" key="10">
    <source>
        <dbReference type="ARBA" id="ARBA00023180"/>
    </source>
</evidence>
<dbReference type="AlphaFoldDB" id="A0A5N6RQ05"/>
<evidence type="ECO:0000256" key="13">
    <source>
        <dbReference type="SAM" id="MobiDB-lite"/>
    </source>
</evidence>
<protein>
    <recommendedName>
        <fullName evidence="12">Fucosyltransferase</fullName>
        <ecNumber evidence="12">2.4.1.-</ecNumber>
    </recommendedName>
</protein>
<evidence type="ECO:0000256" key="3">
    <source>
        <dbReference type="ARBA" id="ARBA00022676"/>
    </source>
</evidence>
<dbReference type="FunFam" id="3.40.50.11350:FF:000009">
    <property type="entry name" value="Galactoside 2-alpha-L-fucosyltransferase"/>
    <property type="match status" value="1"/>
</dbReference>
<dbReference type="OrthoDB" id="428346at2759"/>
<dbReference type="EMBL" id="CM017328">
    <property type="protein sequence ID" value="KAE8124007.1"/>
    <property type="molecule type" value="Genomic_DNA"/>
</dbReference>
<dbReference type="GO" id="GO:0008107">
    <property type="term" value="F:galactoside 2-alpha-L-fucosyltransferase activity"/>
    <property type="evidence" value="ECO:0007669"/>
    <property type="project" value="InterPro"/>
</dbReference>
<evidence type="ECO:0000256" key="14">
    <source>
        <dbReference type="SAM" id="SignalP"/>
    </source>
</evidence>
<name>A0A5N6RQ05_9ROSI</name>
<dbReference type="GO" id="GO:0009969">
    <property type="term" value="P:xyloglucan biosynthetic process"/>
    <property type="evidence" value="ECO:0007669"/>
    <property type="project" value="TreeGrafter"/>
</dbReference>
<dbReference type="FunFam" id="3.40.50.11340:FF:000005">
    <property type="entry name" value="Galactoside 2-alpha-L-fucosyltransferase"/>
    <property type="match status" value="1"/>
</dbReference>
<keyword evidence="14" id="KW-0732">Signal</keyword>
<feature type="chain" id="PRO_5024429388" description="Fucosyltransferase" evidence="14">
    <location>
        <begin position="21"/>
        <end position="649"/>
    </location>
</feature>
<evidence type="ECO:0000256" key="9">
    <source>
        <dbReference type="ARBA" id="ARBA00023136"/>
    </source>
</evidence>
<dbReference type="GO" id="GO:0032580">
    <property type="term" value="C:Golgi cisterna membrane"/>
    <property type="evidence" value="ECO:0007669"/>
    <property type="project" value="UniProtKB-SubCell"/>
</dbReference>
<comment type="similarity">
    <text evidence="2 12">Belongs to the glycosyltransferase 37 family.</text>
</comment>
<evidence type="ECO:0000256" key="4">
    <source>
        <dbReference type="ARBA" id="ARBA00022679"/>
    </source>
</evidence>
<feature type="transmembrane region" description="Helical" evidence="12">
    <location>
        <begin position="119"/>
        <end position="140"/>
    </location>
</feature>
<keyword evidence="11 12" id="KW-0961">Cell wall biogenesis/degradation</keyword>
<keyword evidence="16" id="KW-1185">Reference proteome</keyword>
<feature type="signal peptide" evidence="14">
    <location>
        <begin position="1"/>
        <end position="20"/>
    </location>
</feature>
<evidence type="ECO:0000256" key="7">
    <source>
        <dbReference type="ARBA" id="ARBA00022989"/>
    </source>
</evidence>
<evidence type="ECO:0000313" key="15">
    <source>
        <dbReference type="EMBL" id="KAE8124007.1"/>
    </source>
</evidence>
<dbReference type="PANTHER" id="PTHR31889:SF2">
    <property type="entry name" value="FUCOSYLTRANSFERASE 3"/>
    <property type="match status" value="1"/>
</dbReference>
<accession>A0A5N6RQ05</accession>
<evidence type="ECO:0000256" key="1">
    <source>
        <dbReference type="ARBA" id="ARBA00004447"/>
    </source>
</evidence>
<keyword evidence="4 12" id="KW-0808">Transferase</keyword>
<keyword evidence="10" id="KW-0325">Glycoprotein</keyword>
<dbReference type="GO" id="GO:0042546">
    <property type="term" value="P:cell wall biogenesis"/>
    <property type="evidence" value="ECO:0007669"/>
    <property type="project" value="InterPro"/>
</dbReference>
<evidence type="ECO:0000256" key="12">
    <source>
        <dbReference type="RuleBase" id="RU367004"/>
    </source>
</evidence>
<keyword evidence="5 12" id="KW-0812">Transmembrane</keyword>
<evidence type="ECO:0000256" key="11">
    <source>
        <dbReference type="ARBA" id="ARBA00023316"/>
    </source>
</evidence>
<comment type="subcellular location">
    <subcellularLocation>
        <location evidence="1 12">Golgi apparatus</location>
        <location evidence="1 12">Golgi stack membrane</location>
        <topology evidence="1 12">Single-pass type II membrane protein</topology>
    </subcellularLocation>
</comment>
<gene>
    <name evidence="15" type="ORF">FH972_018919</name>
</gene>
<dbReference type="Proteomes" id="UP000327013">
    <property type="component" value="Chromosome 8"/>
</dbReference>